<evidence type="ECO:0000313" key="10">
    <source>
        <dbReference type="EMBL" id="TFE88312.1"/>
    </source>
</evidence>
<protein>
    <submittedName>
        <fullName evidence="10">Uncharacterized protein</fullName>
    </submittedName>
</protein>
<dbReference type="PANTHER" id="PTHR35789:SF1">
    <property type="entry name" value="SPORE GERMINATION PROTEIN B3"/>
    <property type="match status" value="1"/>
</dbReference>
<evidence type="ECO:0000313" key="11">
    <source>
        <dbReference type="Proteomes" id="UP000298246"/>
    </source>
</evidence>
<keyword evidence="4" id="KW-0732">Signal</keyword>
<organism evidence="10 11">
    <name type="scientific">Paenibacillus athensensis</name>
    <dbReference type="NCBI Taxonomy" id="1967502"/>
    <lineage>
        <taxon>Bacteria</taxon>
        <taxon>Bacillati</taxon>
        <taxon>Bacillota</taxon>
        <taxon>Bacilli</taxon>
        <taxon>Bacillales</taxon>
        <taxon>Paenibacillaceae</taxon>
        <taxon>Paenibacillus</taxon>
    </lineage>
</organism>
<evidence type="ECO:0000256" key="6">
    <source>
        <dbReference type="ARBA" id="ARBA00023139"/>
    </source>
</evidence>
<comment type="similarity">
    <text evidence="2">Belongs to the GerABKC lipoprotein family.</text>
</comment>
<comment type="subcellular location">
    <subcellularLocation>
        <location evidence="1">Membrane</location>
        <topology evidence="1">Lipid-anchor</topology>
    </subcellularLocation>
</comment>
<dbReference type="InterPro" id="IPR008844">
    <property type="entry name" value="Spore_GerAC-like"/>
</dbReference>
<dbReference type="Gene3D" id="3.30.300.210">
    <property type="entry name" value="Nutrient germinant receptor protein C, domain 3"/>
    <property type="match status" value="1"/>
</dbReference>
<dbReference type="InterPro" id="IPR038501">
    <property type="entry name" value="Spore_GerAC_C_sf"/>
</dbReference>
<dbReference type="PROSITE" id="PS51257">
    <property type="entry name" value="PROKAR_LIPOPROTEIN"/>
    <property type="match status" value="1"/>
</dbReference>
<feature type="domain" description="Spore germination GerAC-like C-terminal" evidence="8">
    <location>
        <begin position="210"/>
        <end position="369"/>
    </location>
</feature>
<dbReference type="EMBL" id="MYFO01000010">
    <property type="protein sequence ID" value="TFE88312.1"/>
    <property type="molecule type" value="Genomic_DNA"/>
</dbReference>
<evidence type="ECO:0000259" key="8">
    <source>
        <dbReference type="Pfam" id="PF05504"/>
    </source>
</evidence>
<dbReference type="Pfam" id="PF05504">
    <property type="entry name" value="Spore_GerAC"/>
    <property type="match status" value="1"/>
</dbReference>
<dbReference type="RefSeq" id="WP_134752424.1">
    <property type="nucleotide sequence ID" value="NZ_MYFO02000004.1"/>
</dbReference>
<dbReference type="GO" id="GO:0009847">
    <property type="term" value="P:spore germination"/>
    <property type="evidence" value="ECO:0007669"/>
    <property type="project" value="InterPro"/>
</dbReference>
<dbReference type="InterPro" id="IPR046953">
    <property type="entry name" value="Spore_GerAC-like_C"/>
</dbReference>
<comment type="caution">
    <text evidence="10">The sequence shown here is derived from an EMBL/GenBank/DDBJ whole genome shotgun (WGS) entry which is preliminary data.</text>
</comment>
<feature type="domain" description="Spore germination protein N-terminal" evidence="9">
    <location>
        <begin position="28"/>
        <end position="198"/>
    </location>
</feature>
<reference evidence="10 11" key="1">
    <citation type="submission" date="2017-03" db="EMBL/GenBank/DDBJ databases">
        <title>Isolation of Levoglucosan Utilizing Bacteria.</title>
        <authorList>
            <person name="Arya A.S."/>
        </authorList>
    </citation>
    <scope>NUCLEOTIDE SEQUENCE [LARGE SCALE GENOMIC DNA]</scope>
    <source>
        <strain evidence="10 11">MEC069</strain>
    </source>
</reference>
<accession>A0A4Y8Q336</accession>
<keyword evidence="11" id="KW-1185">Reference proteome</keyword>
<keyword evidence="7" id="KW-0449">Lipoprotein</keyword>
<dbReference type="OrthoDB" id="2433998at2"/>
<evidence type="ECO:0000256" key="5">
    <source>
        <dbReference type="ARBA" id="ARBA00023136"/>
    </source>
</evidence>
<keyword evidence="3" id="KW-0309">Germination</keyword>
<evidence type="ECO:0000256" key="3">
    <source>
        <dbReference type="ARBA" id="ARBA00022544"/>
    </source>
</evidence>
<evidence type="ECO:0000256" key="7">
    <source>
        <dbReference type="ARBA" id="ARBA00023288"/>
    </source>
</evidence>
<dbReference type="AlphaFoldDB" id="A0A4Y8Q336"/>
<dbReference type="Proteomes" id="UP000298246">
    <property type="component" value="Unassembled WGS sequence"/>
</dbReference>
<keyword evidence="6" id="KW-0564">Palmitate</keyword>
<evidence type="ECO:0000256" key="1">
    <source>
        <dbReference type="ARBA" id="ARBA00004635"/>
    </source>
</evidence>
<evidence type="ECO:0000256" key="2">
    <source>
        <dbReference type="ARBA" id="ARBA00007886"/>
    </source>
</evidence>
<dbReference type="PANTHER" id="PTHR35789">
    <property type="entry name" value="SPORE GERMINATION PROTEIN B3"/>
    <property type="match status" value="1"/>
</dbReference>
<evidence type="ECO:0000256" key="4">
    <source>
        <dbReference type="ARBA" id="ARBA00022729"/>
    </source>
</evidence>
<keyword evidence="5" id="KW-0472">Membrane</keyword>
<dbReference type="Pfam" id="PF25198">
    <property type="entry name" value="Spore_GerAC_N"/>
    <property type="match status" value="1"/>
</dbReference>
<gene>
    <name evidence="10" type="ORF">B5M42_10335</name>
</gene>
<dbReference type="NCBIfam" id="TIGR02887">
    <property type="entry name" value="spore_ger_x_C"/>
    <property type="match status" value="1"/>
</dbReference>
<dbReference type="GO" id="GO:0016020">
    <property type="term" value="C:membrane"/>
    <property type="evidence" value="ECO:0007669"/>
    <property type="project" value="UniProtKB-SubCell"/>
</dbReference>
<name>A0A4Y8Q336_9BACL</name>
<dbReference type="InterPro" id="IPR057336">
    <property type="entry name" value="GerAC_N"/>
</dbReference>
<proteinExistence type="inferred from homology"/>
<sequence length="373" mass="42662">MRPSAPLWRTALLLLLVCSLLTGCYGFKDIDKRFFVVAIGIDPGKHRTYKVMLKLAIPSPQEKFGSNRSIIVEEEADTMAEAVRIMKGKVDKEFDFGHAKAIIFGNKLFDSEIPLQVTMDWFLRRRDIQLISWTGIGYPDAYSILQASPRSERLPSNMLFLFFGAAGTETGYVVSEFLYDFRRRMTERGLDPIMPIIRLLPEDQLNITSMTVFDKEHRRMDLSPEETKIFNSFYNNKIDKVDLAFEENGHRMVMSIDQLATSFGVRRNPDGSCTLLARQTIHGLMEESQTPIPETHLPELEKLAEAAVRERTLALLQKFQAAGLDPIGFGLKYRASHWVDDADWQRWQHSFYPAANFEVTSKVNIRSPGIMIN</sequence>
<evidence type="ECO:0000259" key="9">
    <source>
        <dbReference type="Pfam" id="PF25198"/>
    </source>
</evidence>